<sequence length="90" mass="9932">MAISGYPVVDCPFVLLGEHGGNTQGFFCGKDSASIDEGVECLQGVLGMHPNKSRSRLVITRFLHYLEQDDVFDIRVKYINLNDAISKTPS</sequence>
<proteinExistence type="predicted"/>
<evidence type="ECO:0000313" key="1">
    <source>
        <dbReference type="EMBL" id="KAJ9058877.1"/>
    </source>
</evidence>
<accession>A0ACC2S9M7</accession>
<dbReference type="EMBL" id="QTSX02005703">
    <property type="protein sequence ID" value="KAJ9058877.1"/>
    <property type="molecule type" value="Genomic_DNA"/>
</dbReference>
<evidence type="ECO:0000313" key="2">
    <source>
        <dbReference type="Proteomes" id="UP001165960"/>
    </source>
</evidence>
<organism evidence="1 2">
    <name type="scientific">Entomophthora muscae</name>
    <dbReference type="NCBI Taxonomy" id="34485"/>
    <lineage>
        <taxon>Eukaryota</taxon>
        <taxon>Fungi</taxon>
        <taxon>Fungi incertae sedis</taxon>
        <taxon>Zoopagomycota</taxon>
        <taxon>Entomophthoromycotina</taxon>
        <taxon>Entomophthoromycetes</taxon>
        <taxon>Entomophthorales</taxon>
        <taxon>Entomophthoraceae</taxon>
        <taxon>Entomophthora</taxon>
    </lineage>
</organism>
<name>A0ACC2S9M7_9FUNG</name>
<protein>
    <submittedName>
        <fullName evidence="1">Uncharacterized protein</fullName>
    </submittedName>
</protein>
<gene>
    <name evidence="1" type="ORF">DSO57_1007816</name>
</gene>
<keyword evidence="2" id="KW-1185">Reference proteome</keyword>
<comment type="caution">
    <text evidence="1">The sequence shown here is derived from an EMBL/GenBank/DDBJ whole genome shotgun (WGS) entry which is preliminary data.</text>
</comment>
<reference evidence="1" key="1">
    <citation type="submission" date="2022-04" db="EMBL/GenBank/DDBJ databases">
        <title>Genome of the entomopathogenic fungus Entomophthora muscae.</title>
        <authorList>
            <person name="Elya C."/>
            <person name="Lovett B.R."/>
            <person name="Lee E."/>
            <person name="Macias A.M."/>
            <person name="Hajek A.E."/>
            <person name="De Bivort B.L."/>
            <person name="Kasson M.T."/>
            <person name="De Fine Licht H.H."/>
            <person name="Stajich J.E."/>
        </authorList>
    </citation>
    <scope>NUCLEOTIDE SEQUENCE</scope>
    <source>
        <strain evidence="1">Berkeley</strain>
    </source>
</reference>
<dbReference type="Proteomes" id="UP001165960">
    <property type="component" value="Unassembled WGS sequence"/>
</dbReference>